<proteinExistence type="predicted"/>
<sequence>MCNSTQQSNIPKTLSPDSVSSIFKTTIPHLKALSSVLQSDDSSSLSRFITLLHRYHSSGSSLLFELLLVVVFVSFLSAFIRDSKV</sequence>
<protein>
    <submittedName>
        <fullName evidence="1">Uncharacterized protein</fullName>
    </submittedName>
</protein>
<accession>A0ACB9FER9</accession>
<organism evidence="1 2">
    <name type="scientific">Arctium lappa</name>
    <name type="common">Greater burdock</name>
    <name type="synonym">Lappa major</name>
    <dbReference type="NCBI Taxonomy" id="4217"/>
    <lineage>
        <taxon>Eukaryota</taxon>
        <taxon>Viridiplantae</taxon>
        <taxon>Streptophyta</taxon>
        <taxon>Embryophyta</taxon>
        <taxon>Tracheophyta</taxon>
        <taxon>Spermatophyta</taxon>
        <taxon>Magnoliopsida</taxon>
        <taxon>eudicotyledons</taxon>
        <taxon>Gunneridae</taxon>
        <taxon>Pentapetalae</taxon>
        <taxon>asterids</taxon>
        <taxon>campanulids</taxon>
        <taxon>Asterales</taxon>
        <taxon>Asteraceae</taxon>
        <taxon>Carduoideae</taxon>
        <taxon>Cardueae</taxon>
        <taxon>Arctiinae</taxon>
        <taxon>Arctium</taxon>
    </lineage>
</organism>
<comment type="caution">
    <text evidence="1">The sequence shown here is derived from an EMBL/GenBank/DDBJ whole genome shotgun (WGS) entry which is preliminary data.</text>
</comment>
<dbReference type="EMBL" id="CM042047">
    <property type="protein sequence ID" value="KAI3769137.1"/>
    <property type="molecule type" value="Genomic_DNA"/>
</dbReference>
<gene>
    <name evidence="1" type="ORF">L6452_00237</name>
</gene>
<dbReference type="Proteomes" id="UP001055879">
    <property type="component" value="Linkage Group LG01"/>
</dbReference>
<keyword evidence="2" id="KW-1185">Reference proteome</keyword>
<evidence type="ECO:0000313" key="2">
    <source>
        <dbReference type="Proteomes" id="UP001055879"/>
    </source>
</evidence>
<evidence type="ECO:0000313" key="1">
    <source>
        <dbReference type="EMBL" id="KAI3769137.1"/>
    </source>
</evidence>
<reference evidence="1 2" key="2">
    <citation type="journal article" date="2022" name="Mol. Ecol. Resour.">
        <title>The genomes of chicory, endive, great burdock and yacon provide insights into Asteraceae paleo-polyploidization history and plant inulin production.</title>
        <authorList>
            <person name="Fan W."/>
            <person name="Wang S."/>
            <person name="Wang H."/>
            <person name="Wang A."/>
            <person name="Jiang F."/>
            <person name="Liu H."/>
            <person name="Zhao H."/>
            <person name="Xu D."/>
            <person name="Zhang Y."/>
        </authorList>
    </citation>
    <scope>NUCLEOTIDE SEQUENCE [LARGE SCALE GENOMIC DNA]</scope>
    <source>
        <strain evidence="2">cv. Niubang</strain>
    </source>
</reference>
<name>A0ACB9FER9_ARCLA</name>
<reference evidence="2" key="1">
    <citation type="journal article" date="2022" name="Mol. Ecol. Resour.">
        <title>The genomes of chicory, endive, great burdock and yacon provide insights into Asteraceae palaeo-polyploidization history and plant inulin production.</title>
        <authorList>
            <person name="Fan W."/>
            <person name="Wang S."/>
            <person name="Wang H."/>
            <person name="Wang A."/>
            <person name="Jiang F."/>
            <person name="Liu H."/>
            <person name="Zhao H."/>
            <person name="Xu D."/>
            <person name="Zhang Y."/>
        </authorList>
    </citation>
    <scope>NUCLEOTIDE SEQUENCE [LARGE SCALE GENOMIC DNA]</scope>
    <source>
        <strain evidence="2">cv. Niubang</strain>
    </source>
</reference>